<dbReference type="EMBL" id="QRDX01000003">
    <property type="protein sequence ID" value="RED48784.1"/>
    <property type="molecule type" value="Genomic_DNA"/>
</dbReference>
<dbReference type="Gene3D" id="1.20.120.450">
    <property type="entry name" value="dinb family like domain"/>
    <property type="match status" value="1"/>
</dbReference>
<dbReference type="Proteomes" id="UP000256629">
    <property type="component" value="Unassembled WGS sequence"/>
</dbReference>
<feature type="domain" description="DinB-like" evidence="1">
    <location>
        <begin position="43"/>
        <end position="179"/>
    </location>
</feature>
<dbReference type="Pfam" id="PF12867">
    <property type="entry name" value="DinB_2"/>
    <property type="match status" value="1"/>
</dbReference>
<evidence type="ECO:0000259" key="1">
    <source>
        <dbReference type="Pfam" id="PF12867"/>
    </source>
</evidence>
<reference evidence="2 3" key="1">
    <citation type="submission" date="2018-07" db="EMBL/GenBank/DDBJ databases">
        <title>Genomic Encyclopedia of Type Strains, Phase III (KMG-III): the genomes of soil and plant-associated and newly described type strains.</title>
        <authorList>
            <person name="Whitman W."/>
        </authorList>
    </citation>
    <scope>NUCLEOTIDE SEQUENCE [LARGE SCALE GENOMIC DNA]</scope>
    <source>
        <strain evidence="2 3">CECT 8487</strain>
    </source>
</reference>
<name>A0A3D9HH55_9FLAO</name>
<dbReference type="InterPro" id="IPR034660">
    <property type="entry name" value="DinB/YfiT-like"/>
</dbReference>
<sequence length="187" mass="21166">MFLSNKLFSSIIILFATKINAIIAFKTIFTSKIKIMAFPLEILQKTRKSFKKIIENTSLESLNKIPEGHRNNIIWNIGHILVTEQLLAYKLSGLPTMVSDILIDKYRKGTTPEGPVTQDEVDEINGLLEVSLEKTIENYKKGVFKNFNEYTVSTTGNTLTDIDESLQFILFHEGMHLGIVMSLLKAV</sequence>
<evidence type="ECO:0000313" key="2">
    <source>
        <dbReference type="EMBL" id="RED48784.1"/>
    </source>
</evidence>
<organism evidence="2 3">
    <name type="scientific">Seonamhaeicola aphaedonensis</name>
    <dbReference type="NCBI Taxonomy" id="1461338"/>
    <lineage>
        <taxon>Bacteria</taxon>
        <taxon>Pseudomonadati</taxon>
        <taxon>Bacteroidota</taxon>
        <taxon>Flavobacteriia</taxon>
        <taxon>Flavobacteriales</taxon>
        <taxon>Flavobacteriaceae</taxon>
    </lineage>
</organism>
<proteinExistence type="predicted"/>
<keyword evidence="3" id="KW-1185">Reference proteome</keyword>
<gene>
    <name evidence="2" type="ORF">DFQ02_103114</name>
</gene>
<protein>
    <submittedName>
        <fullName evidence="2">DinB family protein</fullName>
    </submittedName>
</protein>
<accession>A0A3D9HH55</accession>
<comment type="caution">
    <text evidence="2">The sequence shown here is derived from an EMBL/GenBank/DDBJ whole genome shotgun (WGS) entry which is preliminary data.</text>
</comment>
<dbReference type="InterPro" id="IPR024775">
    <property type="entry name" value="DinB-like"/>
</dbReference>
<dbReference type="AlphaFoldDB" id="A0A3D9HH55"/>
<evidence type="ECO:0000313" key="3">
    <source>
        <dbReference type="Proteomes" id="UP000256629"/>
    </source>
</evidence>
<dbReference type="SUPFAM" id="SSF109854">
    <property type="entry name" value="DinB/YfiT-like putative metalloenzymes"/>
    <property type="match status" value="1"/>
</dbReference>